<accession>A0AAV6H4T7</accession>
<feature type="domain" description="VWFA" evidence="1">
    <location>
        <begin position="85"/>
        <end position="199"/>
    </location>
</feature>
<dbReference type="PANTHER" id="PTHR24020">
    <property type="entry name" value="COLLAGEN ALPHA"/>
    <property type="match status" value="1"/>
</dbReference>
<protein>
    <recommendedName>
        <fullName evidence="1">VWFA domain-containing protein</fullName>
    </recommendedName>
</protein>
<dbReference type="InterPro" id="IPR050525">
    <property type="entry name" value="ECM_Assembly_Org"/>
</dbReference>
<dbReference type="SMART" id="SM00327">
    <property type="entry name" value="VWA"/>
    <property type="match status" value="1"/>
</dbReference>
<dbReference type="InterPro" id="IPR002035">
    <property type="entry name" value="VWF_A"/>
</dbReference>
<name>A0AAV6H4T7_9TELE</name>
<dbReference type="PROSITE" id="PS50234">
    <property type="entry name" value="VWFA"/>
    <property type="match status" value="1"/>
</dbReference>
<dbReference type="SUPFAM" id="SSF53300">
    <property type="entry name" value="vWA-like"/>
    <property type="match status" value="1"/>
</dbReference>
<keyword evidence="3" id="KW-1185">Reference proteome</keyword>
<evidence type="ECO:0000313" key="2">
    <source>
        <dbReference type="EMBL" id="KAG5280376.1"/>
    </source>
</evidence>
<proteinExistence type="predicted"/>
<dbReference type="Pfam" id="PF00092">
    <property type="entry name" value="VWA"/>
    <property type="match status" value="1"/>
</dbReference>
<dbReference type="InterPro" id="IPR036465">
    <property type="entry name" value="vWFA_dom_sf"/>
</dbReference>
<reference evidence="2" key="1">
    <citation type="submission" date="2020-10" db="EMBL/GenBank/DDBJ databases">
        <title>Chromosome-scale genome assembly of the Allis shad, Alosa alosa.</title>
        <authorList>
            <person name="Margot Z."/>
            <person name="Christophe K."/>
            <person name="Cabau C."/>
            <person name="Louis A."/>
            <person name="Berthelot C."/>
            <person name="Parey E."/>
            <person name="Roest Crollius H."/>
            <person name="Montfort J."/>
            <person name="Robinson-Rechavi M."/>
            <person name="Bucao C."/>
            <person name="Bouchez O."/>
            <person name="Gislard M."/>
            <person name="Lluch J."/>
            <person name="Milhes M."/>
            <person name="Lampietro C."/>
            <person name="Lopez Roques C."/>
            <person name="Donnadieu C."/>
            <person name="Braasch I."/>
            <person name="Desvignes T."/>
            <person name="Postlethwait J."/>
            <person name="Bobe J."/>
            <person name="Guiguen Y."/>
        </authorList>
    </citation>
    <scope>NUCLEOTIDE SEQUENCE</scope>
    <source>
        <strain evidence="2">M-15738</strain>
        <tissue evidence="2">Blood</tissue>
    </source>
</reference>
<sequence length="226" mass="24834">MLRLFSQRTNNDFVSTVALHGGTEWVFHCSTHCACLYRLFYVYTGGTTSACGYCLPSGWIYECESRPVHSHEGICNFVNRKGFEKQVDSIVQRQGGTNTGNAVGKVVKYMFHSFAGARPGAKRILIIITDGQTYDSSTYPSVTAKADGKKITRYAIGVGSAWTSRTARNQLNAIASKPESDHVFEVDNFDALNNIRKALENQLLNIQGMPTVNQDAGGVACVFPFV</sequence>
<dbReference type="Gene3D" id="3.40.50.410">
    <property type="entry name" value="von Willebrand factor, type A domain"/>
    <property type="match status" value="1"/>
</dbReference>
<dbReference type="EMBL" id="JADWDJ010000006">
    <property type="protein sequence ID" value="KAG5280376.1"/>
    <property type="molecule type" value="Genomic_DNA"/>
</dbReference>
<gene>
    <name evidence="2" type="ORF">AALO_G00088400</name>
</gene>
<organism evidence="2 3">
    <name type="scientific">Alosa alosa</name>
    <name type="common">allis shad</name>
    <dbReference type="NCBI Taxonomy" id="278164"/>
    <lineage>
        <taxon>Eukaryota</taxon>
        <taxon>Metazoa</taxon>
        <taxon>Chordata</taxon>
        <taxon>Craniata</taxon>
        <taxon>Vertebrata</taxon>
        <taxon>Euteleostomi</taxon>
        <taxon>Actinopterygii</taxon>
        <taxon>Neopterygii</taxon>
        <taxon>Teleostei</taxon>
        <taxon>Clupei</taxon>
        <taxon>Clupeiformes</taxon>
        <taxon>Clupeoidei</taxon>
        <taxon>Clupeidae</taxon>
        <taxon>Alosa</taxon>
    </lineage>
</organism>
<evidence type="ECO:0000313" key="3">
    <source>
        <dbReference type="Proteomes" id="UP000823561"/>
    </source>
</evidence>
<dbReference type="PANTHER" id="PTHR24020:SF87">
    <property type="entry name" value="COLLAGEN ALPHA-1(VI) CHAIN-LIKE"/>
    <property type="match status" value="1"/>
</dbReference>
<dbReference type="AlphaFoldDB" id="A0AAV6H4T7"/>
<comment type="caution">
    <text evidence="2">The sequence shown here is derived from an EMBL/GenBank/DDBJ whole genome shotgun (WGS) entry which is preliminary data.</text>
</comment>
<dbReference type="Proteomes" id="UP000823561">
    <property type="component" value="Chromosome 6"/>
</dbReference>
<evidence type="ECO:0000259" key="1">
    <source>
        <dbReference type="PROSITE" id="PS50234"/>
    </source>
</evidence>